<keyword evidence="3" id="KW-0328">Glycosyltransferase</keyword>
<sequence>MKHRLLNTKRLSILIPVYNESCVIDDFLKRLESAVEALTCEIELVFVDDGSVDDTCQIIDNYGLFTTERKIIKFSRNFGKEAALSAGLKATSGDAVILIDADLQDPPELIENMLSMWLKGADVVNMCRTKREGESWFKKFSAKCFYKLLNRLSDIPIPENVGDFRLISRQVVDVINAMPEKNLYMKGILSWPGFSTVTLHFERDARYCGESKWPFFKLLNLALEGITSFSTKPLQVATWLGVLVASSAFIYGGIIVAKTLLFGESVAGFPSLMVTMLALGGFQLLTVGIMGTYIGRIYTEVKNRPKYIIQDQKVTCSVTESANVKSLRSARVNN</sequence>
<dbReference type="RefSeq" id="WP_008846685.1">
    <property type="nucleotide sequence ID" value="NZ_BAEN01000076.1"/>
</dbReference>
<keyword evidence="4 11" id="KW-0808">Transferase</keyword>
<evidence type="ECO:0000256" key="2">
    <source>
        <dbReference type="ARBA" id="ARBA00022475"/>
    </source>
</evidence>
<evidence type="ECO:0000256" key="3">
    <source>
        <dbReference type="ARBA" id="ARBA00022676"/>
    </source>
</evidence>
<evidence type="ECO:0000256" key="4">
    <source>
        <dbReference type="ARBA" id="ARBA00022679"/>
    </source>
</evidence>
<comment type="caution">
    <text evidence="11">The sequence shown here is derived from an EMBL/GenBank/DDBJ whole genome shotgun (WGS) entry which is preliminary data.</text>
</comment>
<dbReference type="Proteomes" id="UP000006334">
    <property type="component" value="Unassembled WGS sequence"/>
</dbReference>
<dbReference type="InterPro" id="IPR001173">
    <property type="entry name" value="Glyco_trans_2-like"/>
</dbReference>
<evidence type="ECO:0000256" key="8">
    <source>
        <dbReference type="ARBA" id="ARBA00038152"/>
    </source>
</evidence>
<comment type="subcellular location">
    <subcellularLocation>
        <location evidence="1">Cell membrane</location>
        <topology evidence="1">Multi-pass membrane protein</topology>
    </subcellularLocation>
</comment>
<feature type="transmembrane region" description="Helical" evidence="9">
    <location>
        <begin position="269"/>
        <end position="294"/>
    </location>
</feature>
<dbReference type="GO" id="GO:0005886">
    <property type="term" value="C:plasma membrane"/>
    <property type="evidence" value="ECO:0007669"/>
    <property type="project" value="UniProtKB-SubCell"/>
</dbReference>
<dbReference type="PANTHER" id="PTHR48090:SF1">
    <property type="entry name" value="PROPHAGE BACTOPRENOL GLUCOSYL TRANSFERASE HOMOLOG"/>
    <property type="match status" value="1"/>
</dbReference>
<evidence type="ECO:0000256" key="7">
    <source>
        <dbReference type="ARBA" id="ARBA00023136"/>
    </source>
</evidence>
<feature type="transmembrane region" description="Helical" evidence="9">
    <location>
        <begin position="236"/>
        <end position="257"/>
    </location>
</feature>
<evidence type="ECO:0000256" key="6">
    <source>
        <dbReference type="ARBA" id="ARBA00022989"/>
    </source>
</evidence>
<dbReference type="OrthoDB" id="9811884at2"/>
<evidence type="ECO:0000256" key="1">
    <source>
        <dbReference type="ARBA" id="ARBA00004651"/>
    </source>
</evidence>
<evidence type="ECO:0000256" key="5">
    <source>
        <dbReference type="ARBA" id="ARBA00022692"/>
    </source>
</evidence>
<organism evidence="11 12">
    <name type="scientific">Aliiglaciecola lipolytica E3</name>
    <dbReference type="NCBI Taxonomy" id="1127673"/>
    <lineage>
        <taxon>Bacteria</taxon>
        <taxon>Pseudomonadati</taxon>
        <taxon>Pseudomonadota</taxon>
        <taxon>Gammaproteobacteria</taxon>
        <taxon>Alteromonadales</taxon>
        <taxon>Alteromonadaceae</taxon>
        <taxon>Aliiglaciecola</taxon>
    </lineage>
</organism>
<evidence type="ECO:0000313" key="11">
    <source>
        <dbReference type="EMBL" id="GAC16883.1"/>
    </source>
</evidence>
<dbReference type="CDD" id="cd04187">
    <property type="entry name" value="DPM1_like_bac"/>
    <property type="match status" value="1"/>
</dbReference>
<dbReference type="eggNOG" id="COG0463">
    <property type="taxonomic scope" value="Bacteria"/>
</dbReference>
<keyword evidence="5 9" id="KW-0812">Transmembrane</keyword>
<name>K6YJV5_9ALTE</name>
<comment type="similarity">
    <text evidence="8">Belongs to the glycosyltransferase 2 family. GtrB subfamily.</text>
</comment>
<evidence type="ECO:0000313" key="12">
    <source>
        <dbReference type="Proteomes" id="UP000006334"/>
    </source>
</evidence>
<dbReference type="Pfam" id="PF00535">
    <property type="entry name" value="Glycos_transf_2"/>
    <property type="match status" value="1"/>
</dbReference>
<keyword evidence="6 9" id="KW-1133">Transmembrane helix</keyword>
<gene>
    <name evidence="11" type="primary">yfdH</name>
    <name evidence="11" type="ORF">GLIP_4272</name>
</gene>
<keyword evidence="12" id="KW-1185">Reference proteome</keyword>
<dbReference type="InterPro" id="IPR029044">
    <property type="entry name" value="Nucleotide-diphossugar_trans"/>
</dbReference>
<dbReference type="FunFam" id="3.90.550.10:FF:000079">
    <property type="entry name" value="Probable glycosyl transferase"/>
    <property type="match status" value="1"/>
</dbReference>
<keyword evidence="7 9" id="KW-0472">Membrane</keyword>
<accession>K6YJV5</accession>
<evidence type="ECO:0000259" key="10">
    <source>
        <dbReference type="Pfam" id="PF00535"/>
    </source>
</evidence>
<keyword evidence="2" id="KW-1003">Cell membrane</keyword>
<protein>
    <submittedName>
        <fullName evidence="11">Bactoprenol glucosyl transferase homolog from prophage CPS-53</fullName>
    </submittedName>
</protein>
<dbReference type="PANTHER" id="PTHR48090">
    <property type="entry name" value="UNDECAPRENYL-PHOSPHATE 4-DEOXY-4-FORMAMIDO-L-ARABINOSE TRANSFERASE-RELATED"/>
    <property type="match status" value="1"/>
</dbReference>
<dbReference type="SUPFAM" id="SSF53448">
    <property type="entry name" value="Nucleotide-diphospho-sugar transferases"/>
    <property type="match status" value="1"/>
</dbReference>
<dbReference type="AlphaFoldDB" id="K6YJV5"/>
<dbReference type="STRING" id="1127673.GLIP_4272"/>
<proteinExistence type="inferred from homology"/>
<dbReference type="Gene3D" id="3.90.550.10">
    <property type="entry name" value="Spore Coat Polysaccharide Biosynthesis Protein SpsA, Chain A"/>
    <property type="match status" value="1"/>
</dbReference>
<evidence type="ECO:0000256" key="9">
    <source>
        <dbReference type="SAM" id="Phobius"/>
    </source>
</evidence>
<dbReference type="EMBL" id="BAEN01000076">
    <property type="protein sequence ID" value="GAC16883.1"/>
    <property type="molecule type" value="Genomic_DNA"/>
</dbReference>
<dbReference type="InterPro" id="IPR050256">
    <property type="entry name" value="Glycosyltransferase_2"/>
</dbReference>
<feature type="domain" description="Glycosyltransferase 2-like" evidence="10">
    <location>
        <begin position="12"/>
        <end position="173"/>
    </location>
</feature>
<dbReference type="GO" id="GO:0016757">
    <property type="term" value="F:glycosyltransferase activity"/>
    <property type="evidence" value="ECO:0007669"/>
    <property type="project" value="UniProtKB-KW"/>
</dbReference>
<reference evidence="11 12" key="1">
    <citation type="journal article" date="2017" name="Antonie Van Leeuwenhoek">
        <title>Rhizobium rhizosphaerae sp. nov., a novel species isolated from rice rhizosphere.</title>
        <authorList>
            <person name="Zhao J.J."/>
            <person name="Zhang J."/>
            <person name="Zhang R.J."/>
            <person name="Zhang C.W."/>
            <person name="Yin H.Q."/>
            <person name="Zhang X.X."/>
        </authorList>
    </citation>
    <scope>NUCLEOTIDE SEQUENCE [LARGE SCALE GENOMIC DNA]</scope>
    <source>
        <strain evidence="11 12">E3</strain>
    </source>
</reference>